<evidence type="ECO:0000313" key="3">
    <source>
        <dbReference type="Proteomes" id="UP001220324"/>
    </source>
</evidence>
<reference evidence="2 3" key="1">
    <citation type="journal article" date="2023" name="IMA Fungus">
        <title>Comparative genomic study of the Penicillium genus elucidates a diverse pangenome and 15 lateral gene transfer events.</title>
        <authorList>
            <person name="Petersen C."/>
            <person name="Sorensen T."/>
            <person name="Nielsen M.R."/>
            <person name="Sondergaard T.E."/>
            <person name="Sorensen J.L."/>
            <person name="Fitzpatrick D.A."/>
            <person name="Frisvad J.C."/>
            <person name="Nielsen K.L."/>
        </authorList>
    </citation>
    <scope>NUCLEOTIDE SEQUENCE [LARGE SCALE GENOMIC DNA]</scope>
    <source>
        <strain evidence="2 3">IBT 35679</strain>
    </source>
</reference>
<name>A0AAD6CSR3_9EURO</name>
<dbReference type="AlphaFoldDB" id="A0AAD6CSR3"/>
<evidence type="ECO:0000256" key="1">
    <source>
        <dbReference type="SAM" id="MobiDB-lite"/>
    </source>
</evidence>
<dbReference type="EMBL" id="JAQIZZ010000006">
    <property type="protein sequence ID" value="KAJ5538096.1"/>
    <property type="molecule type" value="Genomic_DNA"/>
</dbReference>
<sequence length="73" mass="7546">MVSQLAKPQLVNETKPISTNAPLRAQESASSQRPKKGIVLGNTESRPPISTVDEIIAGCSAPGDSIHAGSVAH</sequence>
<accession>A0AAD6CSR3</accession>
<dbReference type="Proteomes" id="UP001220324">
    <property type="component" value="Unassembled WGS sequence"/>
</dbReference>
<keyword evidence="3" id="KW-1185">Reference proteome</keyword>
<gene>
    <name evidence="2" type="ORF">N7494_007575</name>
</gene>
<feature type="region of interest" description="Disordered" evidence="1">
    <location>
        <begin position="1"/>
        <end position="49"/>
    </location>
</feature>
<evidence type="ECO:0000313" key="2">
    <source>
        <dbReference type="EMBL" id="KAJ5538096.1"/>
    </source>
</evidence>
<protein>
    <submittedName>
        <fullName evidence="2">Uncharacterized protein</fullName>
    </submittedName>
</protein>
<proteinExistence type="predicted"/>
<organism evidence="2 3">
    <name type="scientific">Penicillium frequentans</name>
    <dbReference type="NCBI Taxonomy" id="3151616"/>
    <lineage>
        <taxon>Eukaryota</taxon>
        <taxon>Fungi</taxon>
        <taxon>Dikarya</taxon>
        <taxon>Ascomycota</taxon>
        <taxon>Pezizomycotina</taxon>
        <taxon>Eurotiomycetes</taxon>
        <taxon>Eurotiomycetidae</taxon>
        <taxon>Eurotiales</taxon>
        <taxon>Aspergillaceae</taxon>
        <taxon>Penicillium</taxon>
    </lineage>
</organism>
<feature type="compositionally biased region" description="Polar residues" evidence="1">
    <location>
        <begin position="11"/>
        <end position="32"/>
    </location>
</feature>
<comment type="caution">
    <text evidence="2">The sequence shown here is derived from an EMBL/GenBank/DDBJ whole genome shotgun (WGS) entry which is preliminary data.</text>
</comment>